<accession>A0A2G6E6J0</accession>
<reference evidence="2 3" key="1">
    <citation type="submission" date="2017-10" db="EMBL/GenBank/DDBJ databases">
        <title>Novel microbial diversity and functional potential in the marine mammal oral microbiome.</title>
        <authorList>
            <person name="Dudek N.K."/>
            <person name="Sun C.L."/>
            <person name="Burstein D."/>
            <person name="Kantor R.S."/>
            <person name="Aliaga Goltsman D.S."/>
            <person name="Bik E.M."/>
            <person name="Thomas B.C."/>
            <person name="Banfield J.F."/>
            <person name="Relman D.A."/>
        </authorList>
    </citation>
    <scope>NUCLEOTIDE SEQUENCE [LARGE SCALE GENOMIC DNA]</scope>
    <source>
        <strain evidence="2">DOLZORAL124_49_17</strain>
    </source>
</reference>
<dbReference type="SMART" id="SM00740">
    <property type="entry name" value="PASTA"/>
    <property type="match status" value="2"/>
</dbReference>
<dbReference type="Proteomes" id="UP000229740">
    <property type="component" value="Unassembled WGS sequence"/>
</dbReference>
<dbReference type="Gene3D" id="3.30.10.20">
    <property type="match status" value="2"/>
</dbReference>
<feature type="domain" description="PASTA" evidence="1">
    <location>
        <begin position="257"/>
        <end position="324"/>
    </location>
</feature>
<proteinExistence type="predicted"/>
<organism evidence="2 3">
    <name type="scientific">candidate division KSB3 bacterium</name>
    <dbReference type="NCBI Taxonomy" id="2044937"/>
    <lineage>
        <taxon>Bacteria</taxon>
        <taxon>candidate division KSB3</taxon>
    </lineage>
</organism>
<protein>
    <recommendedName>
        <fullName evidence="1">PASTA domain-containing protein</fullName>
    </recommendedName>
</protein>
<evidence type="ECO:0000313" key="3">
    <source>
        <dbReference type="Proteomes" id="UP000229740"/>
    </source>
</evidence>
<sequence>MLVVAYGGMPESIPLFPCAIMKRYIKYCMICLCMFLWVNPAAGYLEIMAEGREPLKVVVPNLKGIPSDLALQIVQLVGLNGKIQHAGPHTVMVIAQQPAPGALVASGSQIVLSLGETVRPEPRSTTQVTLQRAGQGGAGLAAPVVPATQQNQMSIMYAPKKSVEVGTPLAWFPRQFLRNEHSRSMVPFLQRELPKTKENPYGVKPFRMTSSGSLPIVLVPTQGWQYGWIPSLDRVAPPQSPGVSASPGVAPVILSSGASAIQVPSYIRLSLSDAKLSIRNRGLAVGTVVSVAHSQMRSGLVVQQSPSAGVLVPQGTAISLWVVK</sequence>
<gene>
    <name evidence="2" type="ORF">CSB45_05575</name>
</gene>
<dbReference type="EMBL" id="PDPS01000025">
    <property type="protein sequence ID" value="PID57703.1"/>
    <property type="molecule type" value="Genomic_DNA"/>
</dbReference>
<feature type="domain" description="PASTA" evidence="1">
    <location>
        <begin position="53"/>
        <end position="116"/>
    </location>
</feature>
<comment type="caution">
    <text evidence="2">The sequence shown here is derived from an EMBL/GenBank/DDBJ whole genome shotgun (WGS) entry which is preliminary data.</text>
</comment>
<name>A0A2G6E6J0_9BACT</name>
<dbReference type="SUPFAM" id="SSF54184">
    <property type="entry name" value="Penicillin-binding protein 2x (pbp-2x), c-terminal domain"/>
    <property type="match status" value="1"/>
</dbReference>
<dbReference type="Pfam" id="PF03793">
    <property type="entry name" value="PASTA"/>
    <property type="match status" value="2"/>
</dbReference>
<dbReference type="AlphaFoldDB" id="A0A2G6E6J0"/>
<evidence type="ECO:0000313" key="2">
    <source>
        <dbReference type="EMBL" id="PID57703.1"/>
    </source>
</evidence>
<dbReference type="CDD" id="cd06577">
    <property type="entry name" value="PASTA_pknB"/>
    <property type="match status" value="1"/>
</dbReference>
<dbReference type="InterPro" id="IPR005543">
    <property type="entry name" value="PASTA_dom"/>
</dbReference>
<evidence type="ECO:0000259" key="1">
    <source>
        <dbReference type="PROSITE" id="PS51178"/>
    </source>
</evidence>
<dbReference type="PROSITE" id="PS51178">
    <property type="entry name" value="PASTA"/>
    <property type="match status" value="2"/>
</dbReference>